<dbReference type="InterPro" id="IPR003439">
    <property type="entry name" value="ABC_transporter-like_ATP-bd"/>
</dbReference>
<reference evidence="19" key="1">
    <citation type="journal article" date="2010" name="BMC Genomics">
        <title>A genomic perspective on the potential of Actinobacillus succinogenes for industrial succinate production.</title>
        <authorList>
            <person name="McKinlay J.B."/>
            <person name="Laivenieks M."/>
            <person name="Schindler B.D."/>
            <person name="McKinlay A.A."/>
            <person name="Siddaramappa S."/>
            <person name="Challacombe J.F."/>
            <person name="Lowry S.R."/>
            <person name="Clum A."/>
            <person name="Lapidus A.L."/>
            <person name="Burkhart K.B."/>
            <person name="Harkins V."/>
            <person name="Vieille C."/>
        </authorList>
    </citation>
    <scope>NUCLEOTIDE SEQUENCE [LARGE SCALE GENOMIC DNA]</scope>
    <source>
        <strain evidence="19">ATCC 55618 / DSM 22257 / CCUG 43843 / 130Z</strain>
    </source>
</reference>
<evidence type="ECO:0000256" key="3">
    <source>
        <dbReference type="ARBA" id="ARBA00022723"/>
    </source>
</evidence>
<keyword evidence="19" id="KW-1185">Reference proteome</keyword>
<dbReference type="GO" id="GO:0016887">
    <property type="term" value="F:ATP hydrolysis activity"/>
    <property type="evidence" value="ECO:0007669"/>
    <property type="project" value="InterPro"/>
</dbReference>
<dbReference type="SMART" id="SM00382">
    <property type="entry name" value="AAA"/>
    <property type="match status" value="2"/>
</dbReference>
<evidence type="ECO:0000256" key="8">
    <source>
        <dbReference type="ARBA" id="ARBA00022771"/>
    </source>
</evidence>
<dbReference type="PANTHER" id="PTHR43152">
    <property type="entry name" value="UVRABC SYSTEM PROTEIN A"/>
    <property type="match status" value="1"/>
</dbReference>
<evidence type="ECO:0000256" key="13">
    <source>
        <dbReference type="ARBA" id="ARBA00023204"/>
    </source>
</evidence>
<dbReference type="HOGENOM" id="CLU_001370_2_1_6"/>
<evidence type="ECO:0000313" key="19">
    <source>
        <dbReference type="Proteomes" id="UP000001114"/>
    </source>
</evidence>
<dbReference type="PANTHER" id="PTHR43152:SF3">
    <property type="entry name" value="UVRABC SYSTEM PROTEIN A"/>
    <property type="match status" value="1"/>
</dbReference>
<proteinExistence type="inferred from homology"/>
<accession>A6VPU1</accession>
<evidence type="ECO:0000259" key="17">
    <source>
        <dbReference type="PROSITE" id="PS50893"/>
    </source>
</evidence>
<dbReference type="GO" id="GO:0008270">
    <property type="term" value="F:zinc ion binding"/>
    <property type="evidence" value="ECO:0007669"/>
    <property type="project" value="UniProtKB-KW"/>
</dbReference>
<comment type="similarity">
    <text evidence="14">Belongs to the ABC transporter superfamily. UvrA family.</text>
</comment>
<protein>
    <recommendedName>
        <fullName evidence="15">UvrABC system protein A</fullName>
    </recommendedName>
    <alternativeName>
        <fullName evidence="16">Excinuclease ABC subunit A</fullName>
    </alternativeName>
</protein>
<name>A6VPU1_ACTSZ</name>
<dbReference type="AlphaFoldDB" id="A6VPU1"/>
<dbReference type="GO" id="GO:0004518">
    <property type="term" value="F:nuclease activity"/>
    <property type="evidence" value="ECO:0007669"/>
    <property type="project" value="UniProtKB-KW"/>
</dbReference>
<evidence type="ECO:0000256" key="11">
    <source>
        <dbReference type="ARBA" id="ARBA00022881"/>
    </source>
</evidence>
<comment type="subcellular location">
    <subcellularLocation>
        <location evidence="1">Cytoplasm</location>
    </subcellularLocation>
</comment>
<feature type="domain" description="ABC transporter" evidence="17">
    <location>
        <begin position="450"/>
        <end position="750"/>
    </location>
</feature>
<keyword evidence="5" id="KW-0547">Nucleotide-binding</keyword>
<dbReference type="Pfam" id="PF17755">
    <property type="entry name" value="UvrA_DNA-bind"/>
    <property type="match status" value="1"/>
</dbReference>
<evidence type="ECO:0000313" key="18">
    <source>
        <dbReference type="EMBL" id="ABR74988.1"/>
    </source>
</evidence>
<evidence type="ECO:0000256" key="14">
    <source>
        <dbReference type="ARBA" id="ARBA00038000"/>
    </source>
</evidence>
<keyword evidence="8" id="KW-0863">Zinc-finger</keyword>
<dbReference type="OrthoDB" id="9809851at2"/>
<dbReference type="Pfam" id="PF00005">
    <property type="entry name" value="ABC_tran"/>
    <property type="match status" value="1"/>
</dbReference>
<evidence type="ECO:0000256" key="6">
    <source>
        <dbReference type="ARBA" id="ARBA00022763"/>
    </source>
</evidence>
<dbReference type="SUPFAM" id="SSF52540">
    <property type="entry name" value="P-loop containing nucleoside triphosphate hydrolases"/>
    <property type="match status" value="2"/>
</dbReference>
<keyword evidence="12" id="KW-0238">DNA-binding</keyword>
<dbReference type="Gene3D" id="3.40.50.300">
    <property type="entry name" value="P-loop containing nucleotide triphosphate hydrolases"/>
    <property type="match status" value="2"/>
</dbReference>
<keyword evidence="7" id="KW-0228">DNA excision</keyword>
<evidence type="ECO:0000256" key="12">
    <source>
        <dbReference type="ARBA" id="ARBA00023125"/>
    </source>
</evidence>
<dbReference type="GO" id="GO:0003677">
    <property type="term" value="F:DNA binding"/>
    <property type="evidence" value="ECO:0007669"/>
    <property type="project" value="UniProtKB-KW"/>
</dbReference>
<keyword evidence="3" id="KW-0479">Metal-binding</keyword>
<sequence length="754" mass="82551">MHPDQIQIIDAHENNLKHIKLTLPKGKLVVFVGVSGSGKSSLVFDTLAVESYRQWQAGYPLYLRNKMPHYERPKIGAIYGLTPAVVVEQKTAGANARSTVGTAVDIAPLLRLMFSRIGEPSAGGSMAYSPNHPLGMCPHCTGLGEQLVLDESRLFDVNKSLSEGAILFSQFSAGWQTYLYQANPLLSADKKLRDFSDKEWEILKNGSEQPIKIEIRSNNTGRVDKVDYEGVLPRFRRLYLSRDISKLKQSLQDEIASLVHQGECPHCQGSGLNEKALASKINGNNILHFQSLTAGELLGELQRITHPVGKSLAEQMCGTLGKMAEIGINYLSMNRPTDTLSGEELQRLKMVRHLDGSLNNITYIFDEPTAGLHPADAQKIGRILQQLRDRHNNVLVVEHNRQMIELADEIVELGERAGSQGGKIVYQGDIHKLRQAETLTAKMLMEKVRLNLAPLAWTESFALENIKLHNLKNVSTVIPKGVLTAISGVAGSGKSSLAQAFVRRYSEAVFIDQKPIGTSVRSTPATYTGVMDDIRKLFAKANGTDASMFSFNAKGGCPVCKGTGQISYDMAFAEPVVVQCEECGGRRYSRTALSFHYQGKNIEDVLALTIEQAAEFFDNPKICKALQSLLDVGLGYLTLGQPTSTLSGGEVQRVKLAAELQQSGKIYVLDEPSTGLHQNDAMQLLSLLRQLVKNGNTVIIVEHRLELIAAADWVIDMGEGGGSAGGKVMFAGTVAELLNCKRSKTAKFLAEYSK</sequence>
<dbReference type="eggNOG" id="COG0178">
    <property type="taxonomic scope" value="Bacteria"/>
</dbReference>
<dbReference type="STRING" id="339671.Asuc_1634"/>
<evidence type="ECO:0000256" key="5">
    <source>
        <dbReference type="ARBA" id="ARBA00022741"/>
    </source>
</evidence>
<evidence type="ECO:0000256" key="15">
    <source>
        <dbReference type="ARBA" id="ARBA00039316"/>
    </source>
</evidence>
<dbReference type="GO" id="GO:0005737">
    <property type="term" value="C:cytoplasm"/>
    <property type="evidence" value="ECO:0007669"/>
    <property type="project" value="UniProtKB-SubCell"/>
</dbReference>
<evidence type="ECO:0000256" key="7">
    <source>
        <dbReference type="ARBA" id="ARBA00022769"/>
    </source>
</evidence>
<dbReference type="GO" id="GO:0006281">
    <property type="term" value="P:DNA repair"/>
    <property type="evidence" value="ECO:0007669"/>
    <property type="project" value="UniProtKB-KW"/>
</dbReference>
<evidence type="ECO:0000256" key="10">
    <source>
        <dbReference type="ARBA" id="ARBA00022840"/>
    </source>
</evidence>
<evidence type="ECO:0000256" key="2">
    <source>
        <dbReference type="ARBA" id="ARBA00022490"/>
    </source>
</evidence>
<dbReference type="EMBL" id="CP000746">
    <property type="protein sequence ID" value="ABR74988.1"/>
    <property type="molecule type" value="Genomic_DNA"/>
</dbReference>
<keyword evidence="9" id="KW-0862">Zinc</keyword>
<keyword evidence="10" id="KW-0067">ATP-binding</keyword>
<dbReference type="Proteomes" id="UP000001114">
    <property type="component" value="Chromosome"/>
</dbReference>
<dbReference type="Gene3D" id="1.20.1580.10">
    <property type="entry name" value="ABC transporter ATPase like domain"/>
    <property type="match status" value="2"/>
</dbReference>
<keyword evidence="4" id="KW-0677">Repeat</keyword>
<evidence type="ECO:0000256" key="9">
    <source>
        <dbReference type="ARBA" id="ARBA00022833"/>
    </source>
</evidence>
<organism evidence="18 19">
    <name type="scientific">Actinobacillus succinogenes (strain ATCC 55618 / DSM 22257 / CCUG 43843 / 130Z)</name>
    <dbReference type="NCBI Taxonomy" id="339671"/>
    <lineage>
        <taxon>Bacteria</taxon>
        <taxon>Pseudomonadati</taxon>
        <taxon>Pseudomonadota</taxon>
        <taxon>Gammaproteobacteria</taxon>
        <taxon>Pasteurellales</taxon>
        <taxon>Pasteurellaceae</taxon>
        <taxon>Actinobacillus</taxon>
    </lineage>
</organism>
<dbReference type="Gene3D" id="1.10.8.280">
    <property type="entry name" value="ABC transporter ATPase domain-like"/>
    <property type="match status" value="1"/>
</dbReference>
<evidence type="ECO:0000256" key="1">
    <source>
        <dbReference type="ARBA" id="ARBA00004496"/>
    </source>
</evidence>
<dbReference type="KEGG" id="asu:Asuc_1634"/>
<dbReference type="RefSeq" id="WP_012073365.1">
    <property type="nucleotide sequence ID" value="NC_009655.1"/>
</dbReference>
<keyword evidence="2" id="KW-0963">Cytoplasm</keyword>
<gene>
    <name evidence="18" type="ordered locus">Asuc_1634</name>
</gene>
<evidence type="ECO:0000256" key="4">
    <source>
        <dbReference type="ARBA" id="ARBA00022737"/>
    </source>
</evidence>
<keyword evidence="11" id="KW-0267">Excision nuclease</keyword>
<keyword evidence="6" id="KW-0227">DNA damage</keyword>
<evidence type="ECO:0000256" key="16">
    <source>
        <dbReference type="ARBA" id="ARBA00042156"/>
    </source>
</evidence>
<dbReference type="InterPro" id="IPR003593">
    <property type="entry name" value="AAA+_ATPase"/>
</dbReference>
<dbReference type="PROSITE" id="PS50893">
    <property type="entry name" value="ABC_TRANSPORTER_2"/>
    <property type="match status" value="1"/>
</dbReference>
<dbReference type="InterPro" id="IPR027417">
    <property type="entry name" value="P-loop_NTPase"/>
</dbReference>
<keyword evidence="13" id="KW-0234">DNA repair</keyword>
<dbReference type="GO" id="GO:0005524">
    <property type="term" value="F:ATP binding"/>
    <property type="evidence" value="ECO:0007669"/>
    <property type="project" value="UniProtKB-KW"/>
</dbReference>
<dbReference type="InterPro" id="IPR041552">
    <property type="entry name" value="UvrA_DNA-bd"/>
</dbReference>